<dbReference type="Gene3D" id="2.40.30.170">
    <property type="match status" value="1"/>
</dbReference>
<proteinExistence type="predicted"/>
<dbReference type="RefSeq" id="WP_166227102.1">
    <property type="nucleotide sequence ID" value="NZ_CP049989.1"/>
</dbReference>
<sequence length="397" mass="44432">MKASADEFEPRLASWVGILITLGVVAYLLFGVSVAAREVVHGRVLYQGAITHLAAPIDGYIEGVFVQSGQRVKAGDKLLLIRHGRHVAENGTGLADIERTLERRVHLTAERSRSQRRLLMFEHDQWDGRERAQAREIEALGRQIALVERLISLQAKAMERTRQMIEQGFYSQALGEDKEREAVDLQLRLQELQRSRQTSESLQREASSQRQANAQRLAQLDMETATEQESLAFQQGELAMKNSAVLVAPSDGLVDSLAVRIGDDVKEKQRMVAVRKVDENFRIELDVPSTAAGFLRVGQRVDVKYDAFPYLKYGFGKGEVTFIGTTSVQDSLDETRSGEAVFKAVAQASLPTGLARTGDYQLRDRMGVQVEVVVMERALYQWIFDPLIAARRYLAGD</sequence>
<dbReference type="InterPro" id="IPR050739">
    <property type="entry name" value="MFP"/>
</dbReference>
<dbReference type="PANTHER" id="PTHR30386:SF26">
    <property type="entry name" value="TRANSPORT PROTEIN COMB"/>
    <property type="match status" value="1"/>
</dbReference>
<dbReference type="GO" id="GO:0016020">
    <property type="term" value="C:membrane"/>
    <property type="evidence" value="ECO:0007669"/>
    <property type="project" value="UniProtKB-SubCell"/>
</dbReference>
<keyword evidence="3 6" id="KW-1133">Transmembrane helix</keyword>
<keyword evidence="5" id="KW-0175">Coiled coil</keyword>
<dbReference type="EMBL" id="CP049989">
    <property type="protein sequence ID" value="QIM52500.1"/>
    <property type="molecule type" value="Genomic_DNA"/>
</dbReference>
<evidence type="ECO:0000256" key="3">
    <source>
        <dbReference type="ARBA" id="ARBA00022989"/>
    </source>
</evidence>
<protein>
    <submittedName>
        <fullName evidence="8">HlyD family efflux transporter periplasmic adaptor subunit</fullName>
    </submittedName>
</protein>
<evidence type="ECO:0000256" key="6">
    <source>
        <dbReference type="SAM" id="Phobius"/>
    </source>
</evidence>
<evidence type="ECO:0000256" key="1">
    <source>
        <dbReference type="ARBA" id="ARBA00004167"/>
    </source>
</evidence>
<reference evidence="8 9" key="1">
    <citation type="submission" date="2020-03" db="EMBL/GenBank/DDBJ databases">
        <title>Hydrogenophaga sp. nov. isolated from cyanobacterial mat.</title>
        <authorList>
            <person name="Thorat V."/>
            <person name="Kirdat K."/>
            <person name="Tiwarekar B."/>
            <person name="Costa E.D."/>
            <person name="Yadav A."/>
        </authorList>
    </citation>
    <scope>NUCLEOTIDE SEQUENCE [LARGE SCALE GENOMIC DNA]</scope>
    <source>
        <strain evidence="8 9">BA0156</strain>
    </source>
</reference>
<evidence type="ECO:0000259" key="7">
    <source>
        <dbReference type="Pfam" id="PF26002"/>
    </source>
</evidence>
<dbReference type="Pfam" id="PF26002">
    <property type="entry name" value="Beta-barrel_AprE"/>
    <property type="match status" value="1"/>
</dbReference>
<dbReference type="KEGG" id="hcz:G9Q37_10255"/>
<comment type="subcellular location">
    <subcellularLocation>
        <location evidence="1">Membrane</location>
        <topology evidence="1">Single-pass membrane protein</topology>
    </subcellularLocation>
</comment>
<keyword evidence="2 6" id="KW-0812">Transmembrane</keyword>
<evidence type="ECO:0000256" key="4">
    <source>
        <dbReference type="ARBA" id="ARBA00023136"/>
    </source>
</evidence>
<evidence type="ECO:0000313" key="8">
    <source>
        <dbReference type="EMBL" id="QIM52500.1"/>
    </source>
</evidence>
<feature type="transmembrane region" description="Helical" evidence="6">
    <location>
        <begin position="12"/>
        <end position="36"/>
    </location>
</feature>
<feature type="domain" description="AprE-like beta-barrel" evidence="7">
    <location>
        <begin position="283"/>
        <end position="373"/>
    </location>
</feature>
<dbReference type="PRINTS" id="PR01490">
    <property type="entry name" value="RTXTOXIND"/>
</dbReference>
<evidence type="ECO:0000256" key="2">
    <source>
        <dbReference type="ARBA" id="ARBA00022692"/>
    </source>
</evidence>
<accession>A0A6G8IHR3</accession>
<dbReference type="Proteomes" id="UP000503162">
    <property type="component" value="Chromosome"/>
</dbReference>
<dbReference type="InterPro" id="IPR058982">
    <property type="entry name" value="Beta-barrel_AprE"/>
</dbReference>
<feature type="coiled-coil region" evidence="5">
    <location>
        <begin position="175"/>
        <end position="212"/>
    </location>
</feature>
<keyword evidence="4 6" id="KW-0472">Membrane</keyword>
<organism evidence="8 9">
    <name type="scientific">Hydrogenophaga crocea</name>
    <dbReference type="NCBI Taxonomy" id="2716225"/>
    <lineage>
        <taxon>Bacteria</taxon>
        <taxon>Pseudomonadati</taxon>
        <taxon>Pseudomonadota</taxon>
        <taxon>Betaproteobacteria</taxon>
        <taxon>Burkholderiales</taxon>
        <taxon>Comamonadaceae</taxon>
        <taxon>Hydrogenophaga</taxon>
    </lineage>
</organism>
<gene>
    <name evidence="8" type="ORF">G9Q37_10255</name>
</gene>
<keyword evidence="9" id="KW-1185">Reference proteome</keyword>
<dbReference type="AlphaFoldDB" id="A0A6G8IHR3"/>
<dbReference type="PANTHER" id="PTHR30386">
    <property type="entry name" value="MEMBRANE FUSION SUBUNIT OF EMRAB-TOLC MULTIDRUG EFFLUX PUMP"/>
    <property type="match status" value="1"/>
</dbReference>
<dbReference type="Gene3D" id="2.40.50.100">
    <property type="match status" value="1"/>
</dbReference>
<evidence type="ECO:0000256" key="5">
    <source>
        <dbReference type="SAM" id="Coils"/>
    </source>
</evidence>
<name>A0A6G8IHR3_9BURK</name>
<evidence type="ECO:0000313" key="9">
    <source>
        <dbReference type="Proteomes" id="UP000503162"/>
    </source>
</evidence>